<dbReference type="Pfam" id="PF20236">
    <property type="entry name" value="DUF6593"/>
    <property type="match status" value="1"/>
</dbReference>
<protein>
    <recommendedName>
        <fullName evidence="1">DUF6593 domain-containing protein</fullName>
    </recommendedName>
</protein>
<organism evidence="2 3">
    <name type="scientific">Favolaschia claudopus</name>
    <dbReference type="NCBI Taxonomy" id="2862362"/>
    <lineage>
        <taxon>Eukaryota</taxon>
        <taxon>Fungi</taxon>
        <taxon>Dikarya</taxon>
        <taxon>Basidiomycota</taxon>
        <taxon>Agaricomycotina</taxon>
        <taxon>Agaricomycetes</taxon>
        <taxon>Agaricomycetidae</taxon>
        <taxon>Agaricales</taxon>
        <taxon>Marasmiineae</taxon>
        <taxon>Mycenaceae</taxon>
        <taxon>Favolaschia</taxon>
    </lineage>
</organism>
<keyword evidence="3" id="KW-1185">Reference proteome</keyword>
<gene>
    <name evidence="2" type="ORF">R3P38DRAFT_3383766</name>
</gene>
<evidence type="ECO:0000259" key="1">
    <source>
        <dbReference type="Pfam" id="PF20236"/>
    </source>
</evidence>
<dbReference type="Proteomes" id="UP001362999">
    <property type="component" value="Unassembled WGS sequence"/>
</dbReference>
<name>A0AAW0E7V7_9AGAR</name>
<reference evidence="2 3" key="1">
    <citation type="journal article" date="2024" name="J Genomics">
        <title>Draft genome sequencing and assembly of Favolaschia claudopus CIRM-BRFM 2984 isolated from oak limbs.</title>
        <authorList>
            <person name="Navarro D."/>
            <person name="Drula E."/>
            <person name="Chaduli D."/>
            <person name="Cazenave R."/>
            <person name="Ahrendt S."/>
            <person name="Wang J."/>
            <person name="Lipzen A."/>
            <person name="Daum C."/>
            <person name="Barry K."/>
            <person name="Grigoriev I.V."/>
            <person name="Favel A."/>
            <person name="Rosso M.N."/>
            <person name="Martin F."/>
        </authorList>
    </citation>
    <scope>NUCLEOTIDE SEQUENCE [LARGE SCALE GENOMIC DNA]</scope>
    <source>
        <strain evidence="2 3">CIRM-BRFM 2984</strain>
    </source>
</reference>
<dbReference type="AlphaFoldDB" id="A0AAW0E7V7"/>
<dbReference type="EMBL" id="JAWWNJ010000002">
    <property type="protein sequence ID" value="KAK7061587.1"/>
    <property type="molecule type" value="Genomic_DNA"/>
</dbReference>
<dbReference type="InterPro" id="IPR046528">
    <property type="entry name" value="DUF6593"/>
</dbReference>
<proteinExistence type="predicted"/>
<feature type="domain" description="DUF6593" evidence="1">
    <location>
        <begin position="58"/>
        <end position="176"/>
    </location>
</feature>
<evidence type="ECO:0000313" key="3">
    <source>
        <dbReference type="Proteomes" id="UP001362999"/>
    </source>
</evidence>
<sequence>MDTVLRFSYSKPEEIRTFGAHKRLDGGGELQLYEVSCTVPESRFLISRKFYHSSYGPSTGVTTFQRKNLRTDVWEPAGEISWTSSTNATVHFGTDEVRKRCVREFRQNDGHGIEQRSRRFKAGGSEYKWKTGEGNDLFCVDSRGKTVATWTQELTTLWVGAPAERILDRVVVTCLLNLWVRQLGHW</sequence>
<evidence type="ECO:0000313" key="2">
    <source>
        <dbReference type="EMBL" id="KAK7061587.1"/>
    </source>
</evidence>
<comment type="caution">
    <text evidence="2">The sequence shown here is derived from an EMBL/GenBank/DDBJ whole genome shotgun (WGS) entry which is preliminary data.</text>
</comment>
<accession>A0AAW0E7V7</accession>